<dbReference type="Proteomes" id="UP001497497">
    <property type="component" value="Unassembled WGS sequence"/>
</dbReference>
<dbReference type="EMBL" id="CAXITT010000002">
    <property type="protein sequence ID" value="CAL1526057.1"/>
    <property type="molecule type" value="Genomic_DNA"/>
</dbReference>
<sequence>MAVLLSEENDMESEKQLDKMCQILHCITHLAVSTLKSLQQTYSGKDDKSTQVKLVVPQSLKEIAIIMHGVLPTLTNDRNSLKDDMCRLFETWWVWRLPGCEELMGNTIVYLLFKSTQAKSTKADVSRVKAVQKVLSAIELNSDNASVVVSLLLQCTYHHQFVNSPM</sequence>
<proteinExistence type="predicted"/>
<dbReference type="GO" id="GO:0000070">
    <property type="term" value="P:mitotic sister chromatid segregation"/>
    <property type="evidence" value="ECO:0007669"/>
    <property type="project" value="TreeGrafter"/>
</dbReference>
<dbReference type="PANTHER" id="PTHR16199:SF4">
    <property type="entry name" value="CONDENSIN-2 COMPLEX SUBUNIT G2"/>
    <property type="match status" value="1"/>
</dbReference>
<comment type="caution">
    <text evidence="1">The sequence shown here is derived from an EMBL/GenBank/DDBJ whole genome shotgun (WGS) entry which is preliminary data.</text>
</comment>
<dbReference type="PANTHER" id="PTHR16199">
    <property type="entry name" value="CONDENSIN-2 COMPLEX SUBUNIT G2"/>
    <property type="match status" value="1"/>
</dbReference>
<reference evidence="1 2" key="1">
    <citation type="submission" date="2024-04" db="EMBL/GenBank/DDBJ databases">
        <authorList>
            <consortium name="Genoscope - CEA"/>
            <person name="William W."/>
        </authorList>
    </citation>
    <scope>NUCLEOTIDE SEQUENCE [LARGE SCALE GENOMIC DNA]</scope>
</reference>
<dbReference type="AlphaFoldDB" id="A0AAV2GZS5"/>
<evidence type="ECO:0000313" key="1">
    <source>
        <dbReference type="EMBL" id="CAL1526057.1"/>
    </source>
</evidence>
<dbReference type="GO" id="GO:0000796">
    <property type="term" value="C:condensin complex"/>
    <property type="evidence" value="ECO:0007669"/>
    <property type="project" value="TreeGrafter"/>
</dbReference>
<protein>
    <submittedName>
        <fullName evidence="1">Uncharacterized protein</fullName>
    </submittedName>
</protein>
<organism evidence="1 2">
    <name type="scientific">Lymnaea stagnalis</name>
    <name type="common">Great pond snail</name>
    <name type="synonym">Helix stagnalis</name>
    <dbReference type="NCBI Taxonomy" id="6523"/>
    <lineage>
        <taxon>Eukaryota</taxon>
        <taxon>Metazoa</taxon>
        <taxon>Spiralia</taxon>
        <taxon>Lophotrochozoa</taxon>
        <taxon>Mollusca</taxon>
        <taxon>Gastropoda</taxon>
        <taxon>Heterobranchia</taxon>
        <taxon>Euthyneura</taxon>
        <taxon>Panpulmonata</taxon>
        <taxon>Hygrophila</taxon>
        <taxon>Lymnaeoidea</taxon>
        <taxon>Lymnaeidae</taxon>
        <taxon>Lymnaea</taxon>
    </lineage>
</organism>
<accession>A0AAV2GZS5</accession>
<keyword evidence="2" id="KW-1185">Reference proteome</keyword>
<evidence type="ECO:0000313" key="2">
    <source>
        <dbReference type="Proteomes" id="UP001497497"/>
    </source>
</evidence>
<dbReference type="GO" id="GO:0005634">
    <property type="term" value="C:nucleus"/>
    <property type="evidence" value="ECO:0007669"/>
    <property type="project" value="TreeGrafter"/>
</dbReference>
<name>A0AAV2GZS5_LYMST</name>
<gene>
    <name evidence="1" type="ORF">GSLYS_00000234001</name>
</gene>
<feature type="non-terminal residue" evidence="1">
    <location>
        <position position="166"/>
    </location>
</feature>